<feature type="transmembrane region" description="Helical" evidence="13">
    <location>
        <begin position="9"/>
        <end position="28"/>
    </location>
</feature>
<organism evidence="15 16">
    <name type="scientific">Sporolactobacillus shoreicorticis</name>
    <dbReference type="NCBI Taxonomy" id="1923877"/>
    <lineage>
        <taxon>Bacteria</taxon>
        <taxon>Bacillati</taxon>
        <taxon>Bacillota</taxon>
        <taxon>Bacilli</taxon>
        <taxon>Bacillales</taxon>
        <taxon>Sporolactobacillaceae</taxon>
        <taxon>Sporolactobacillus</taxon>
    </lineage>
</organism>
<evidence type="ECO:0000256" key="5">
    <source>
        <dbReference type="ARBA" id="ARBA00022679"/>
    </source>
</evidence>
<dbReference type="SMART" id="SM00387">
    <property type="entry name" value="HATPase_c"/>
    <property type="match status" value="1"/>
</dbReference>
<evidence type="ECO:0000256" key="9">
    <source>
        <dbReference type="ARBA" id="ARBA00022840"/>
    </source>
</evidence>
<keyword evidence="7" id="KW-0547">Nucleotide-binding</keyword>
<evidence type="ECO:0000256" key="8">
    <source>
        <dbReference type="ARBA" id="ARBA00022777"/>
    </source>
</evidence>
<evidence type="ECO:0000256" key="10">
    <source>
        <dbReference type="ARBA" id="ARBA00022989"/>
    </source>
</evidence>
<keyword evidence="16" id="KW-1185">Reference proteome</keyword>
<accession>A0ABW5RZM9</accession>
<proteinExistence type="predicted"/>
<comment type="caution">
    <text evidence="15">The sequence shown here is derived from an EMBL/GenBank/DDBJ whole genome shotgun (WGS) entry which is preliminary data.</text>
</comment>
<dbReference type="Proteomes" id="UP001597399">
    <property type="component" value="Unassembled WGS sequence"/>
</dbReference>
<evidence type="ECO:0000256" key="12">
    <source>
        <dbReference type="ARBA" id="ARBA00023136"/>
    </source>
</evidence>
<keyword evidence="11" id="KW-0902">Two-component regulatory system</keyword>
<dbReference type="InterPro" id="IPR050351">
    <property type="entry name" value="BphY/WalK/GraS-like"/>
</dbReference>
<dbReference type="InterPro" id="IPR005467">
    <property type="entry name" value="His_kinase_dom"/>
</dbReference>
<evidence type="ECO:0000256" key="13">
    <source>
        <dbReference type="SAM" id="Phobius"/>
    </source>
</evidence>
<evidence type="ECO:0000259" key="14">
    <source>
        <dbReference type="PROSITE" id="PS50109"/>
    </source>
</evidence>
<dbReference type="EMBL" id="JBHUMQ010000012">
    <property type="protein sequence ID" value="MFD2692949.1"/>
    <property type="molecule type" value="Genomic_DNA"/>
</dbReference>
<comment type="catalytic activity">
    <reaction evidence="1">
        <text>ATP + protein L-histidine = ADP + protein N-phospho-L-histidine.</text>
        <dbReference type="EC" id="2.7.13.3"/>
    </reaction>
</comment>
<evidence type="ECO:0000313" key="15">
    <source>
        <dbReference type="EMBL" id="MFD2692949.1"/>
    </source>
</evidence>
<dbReference type="EC" id="2.7.13.3" evidence="3"/>
<feature type="domain" description="Histidine kinase" evidence="14">
    <location>
        <begin position="121"/>
        <end position="328"/>
    </location>
</feature>
<dbReference type="PROSITE" id="PS50109">
    <property type="entry name" value="HIS_KIN"/>
    <property type="match status" value="1"/>
</dbReference>
<dbReference type="InterPro" id="IPR036890">
    <property type="entry name" value="HATPase_C_sf"/>
</dbReference>
<evidence type="ECO:0000313" key="16">
    <source>
        <dbReference type="Proteomes" id="UP001597399"/>
    </source>
</evidence>
<evidence type="ECO:0000256" key="11">
    <source>
        <dbReference type="ARBA" id="ARBA00023012"/>
    </source>
</evidence>
<gene>
    <name evidence="15" type="ORF">ACFSUE_04790</name>
</gene>
<dbReference type="InterPro" id="IPR004358">
    <property type="entry name" value="Sig_transdc_His_kin-like_C"/>
</dbReference>
<protein>
    <recommendedName>
        <fullName evidence="3">histidine kinase</fullName>
        <ecNumber evidence="3">2.7.13.3</ecNumber>
    </recommendedName>
</protein>
<evidence type="ECO:0000256" key="4">
    <source>
        <dbReference type="ARBA" id="ARBA00022475"/>
    </source>
</evidence>
<evidence type="ECO:0000256" key="3">
    <source>
        <dbReference type="ARBA" id="ARBA00012438"/>
    </source>
</evidence>
<dbReference type="InterPro" id="IPR003594">
    <property type="entry name" value="HATPase_dom"/>
</dbReference>
<dbReference type="Pfam" id="PF02518">
    <property type="entry name" value="HATPase_c"/>
    <property type="match status" value="1"/>
</dbReference>
<keyword evidence="6 13" id="KW-0812">Transmembrane</keyword>
<dbReference type="Gene3D" id="3.30.565.10">
    <property type="entry name" value="Histidine kinase-like ATPase, C-terminal domain"/>
    <property type="match status" value="1"/>
</dbReference>
<evidence type="ECO:0000256" key="1">
    <source>
        <dbReference type="ARBA" id="ARBA00000085"/>
    </source>
</evidence>
<dbReference type="GO" id="GO:0016301">
    <property type="term" value="F:kinase activity"/>
    <property type="evidence" value="ECO:0007669"/>
    <property type="project" value="UniProtKB-KW"/>
</dbReference>
<comment type="subcellular location">
    <subcellularLocation>
        <location evidence="2">Cell membrane</location>
        <topology evidence="2">Multi-pass membrane protein</topology>
    </subcellularLocation>
</comment>
<dbReference type="PRINTS" id="PR00344">
    <property type="entry name" value="BCTRLSENSOR"/>
</dbReference>
<reference evidence="16" key="1">
    <citation type="journal article" date="2019" name="Int. J. Syst. Evol. Microbiol.">
        <title>The Global Catalogue of Microorganisms (GCM) 10K type strain sequencing project: providing services to taxonomists for standard genome sequencing and annotation.</title>
        <authorList>
            <consortium name="The Broad Institute Genomics Platform"/>
            <consortium name="The Broad Institute Genome Sequencing Center for Infectious Disease"/>
            <person name="Wu L."/>
            <person name="Ma J."/>
        </authorList>
    </citation>
    <scope>NUCLEOTIDE SEQUENCE [LARGE SCALE GENOMIC DNA]</scope>
    <source>
        <strain evidence="16">TISTR 2466</strain>
    </source>
</reference>
<dbReference type="PANTHER" id="PTHR45453">
    <property type="entry name" value="PHOSPHATE REGULON SENSOR PROTEIN PHOR"/>
    <property type="match status" value="1"/>
</dbReference>
<keyword evidence="9" id="KW-0067">ATP-binding</keyword>
<sequence length="333" mass="38543">MKLFLKDHLSYILFVFMIVCLSTGIYWLDGYHNKILFVYVLFLTTLLLTVFLIFRYVTHRHFFVRLSTPPSGEPDSEFYQNEGSGLSRYAEQYLARQYRFYQKHIQELAGKNHDRSIFINQWVHQMKTPVSVIDLIVQEKNDPEFRSIREETDRIKDGLKTVLYTLRLDHFESDFVVESVALRTLIHDTVNDCRRLFIRSKLYPQVEIAEEAIIKTDKKWFQFAIGQLITNAIKYSPTSGSKVTIKAISRQQNLYLTITDQGIGIESSDLPRVFNPFFTGENGRNYGQSTGMGLYLVKEICTHLGYTIKITSTVGAGTTVCIEIPHESSLTKM</sequence>
<name>A0ABW5RZM9_9BACL</name>
<keyword evidence="5" id="KW-0808">Transferase</keyword>
<keyword evidence="4" id="KW-1003">Cell membrane</keyword>
<dbReference type="PANTHER" id="PTHR45453:SF2">
    <property type="entry name" value="HISTIDINE KINASE"/>
    <property type="match status" value="1"/>
</dbReference>
<evidence type="ECO:0000256" key="6">
    <source>
        <dbReference type="ARBA" id="ARBA00022692"/>
    </source>
</evidence>
<evidence type="ECO:0000256" key="2">
    <source>
        <dbReference type="ARBA" id="ARBA00004651"/>
    </source>
</evidence>
<keyword evidence="8 15" id="KW-0418">Kinase</keyword>
<evidence type="ECO:0000256" key="7">
    <source>
        <dbReference type="ARBA" id="ARBA00022741"/>
    </source>
</evidence>
<dbReference type="RefSeq" id="WP_253063619.1">
    <property type="nucleotide sequence ID" value="NZ_JAMXWM010000022.1"/>
</dbReference>
<feature type="transmembrane region" description="Helical" evidence="13">
    <location>
        <begin position="34"/>
        <end position="57"/>
    </location>
</feature>
<dbReference type="SUPFAM" id="SSF55874">
    <property type="entry name" value="ATPase domain of HSP90 chaperone/DNA topoisomerase II/histidine kinase"/>
    <property type="match status" value="1"/>
</dbReference>
<keyword evidence="12 13" id="KW-0472">Membrane</keyword>
<keyword evidence="10 13" id="KW-1133">Transmembrane helix</keyword>